<dbReference type="InterPro" id="IPR038713">
    <property type="entry name" value="Terminase_Gp1_N_sf"/>
</dbReference>
<evidence type="ECO:0000313" key="3">
    <source>
        <dbReference type="EMBL" id="AKP66132.1"/>
    </source>
</evidence>
<keyword evidence="1" id="KW-1188">Viral release from host cell</keyword>
<dbReference type="InterPro" id="IPR005335">
    <property type="entry name" value="Terminase_ssu"/>
</dbReference>
<reference evidence="3" key="1">
    <citation type="submission" date="2015-07" db="EMBL/GenBank/DDBJ databases">
        <title>Lactobacillus ginsenosidimutans EMML 3041 whole genome sequencing.</title>
        <authorList>
            <person name="Kim M.K."/>
            <person name="Im W.-T."/>
            <person name="Srinivasan S."/>
            <person name="Lee J.-J."/>
        </authorList>
    </citation>
    <scope>NUCLEOTIDE SEQUENCE</scope>
    <source>
        <strain evidence="3">EMML 3041</strain>
    </source>
</reference>
<dbReference type="EMBL" id="CP012034">
    <property type="protein sequence ID" value="AKP66132.1"/>
    <property type="molecule type" value="Genomic_DNA"/>
</dbReference>
<accession>A0A0H4QDW0</accession>
<dbReference type="OrthoDB" id="7358785at2"/>
<dbReference type="PANTHER" id="PTHR41328">
    <property type="entry name" value="TERMINASE SMALL SUBUNIT-RELATED"/>
    <property type="match status" value="1"/>
</dbReference>
<sequence>MSLNAQQKKFVDEYIKDLNATQAALRAGYAEKSARQQANRLLTKDDIKSAIQEQVDSMHSESIADATEVMEFLSKTMRGQTKETVATAKGLYENVPVTAKDRIKAAELIGKRHALFTDNVNTTNRTNIEIDIGDYPEDDN</sequence>
<dbReference type="KEGG" id="lgn:ABM34_12850"/>
<gene>
    <name evidence="3" type="ORF">ABM34_00215</name>
    <name evidence="4" type="ORF">ABM34_12850</name>
</gene>
<protein>
    <recommendedName>
        <fullName evidence="6">Terminase</fullName>
    </recommendedName>
</protein>
<dbReference type="Proteomes" id="UP000036106">
    <property type="component" value="Chromosome"/>
</dbReference>
<dbReference type="Gene3D" id="6.10.140.2160">
    <property type="match status" value="1"/>
</dbReference>
<name>A0A0H4QDW0_9LACO</name>
<dbReference type="Gene3D" id="1.10.10.1400">
    <property type="entry name" value="Terminase, small subunit, N-terminal DNA-binding domain, HTH motif"/>
    <property type="match status" value="1"/>
</dbReference>
<dbReference type="GO" id="GO:0051276">
    <property type="term" value="P:chromosome organization"/>
    <property type="evidence" value="ECO:0007669"/>
    <property type="project" value="InterPro"/>
</dbReference>
<evidence type="ECO:0000313" key="4">
    <source>
        <dbReference type="EMBL" id="AKP68340.1"/>
    </source>
</evidence>
<organism evidence="3 5">
    <name type="scientific">Companilactobacillus ginsenosidimutans</name>
    <dbReference type="NCBI Taxonomy" id="1007676"/>
    <lineage>
        <taxon>Bacteria</taxon>
        <taxon>Bacillati</taxon>
        <taxon>Bacillota</taxon>
        <taxon>Bacilli</taxon>
        <taxon>Lactobacillales</taxon>
        <taxon>Lactobacillaceae</taxon>
        <taxon>Companilactobacillus</taxon>
    </lineage>
</organism>
<evidence type="ECO:0000256" key="1">
    <source>
        <dbReference type="ARBA" id="ARBA00022612"/>
    </source>
</evidence>
<dbReference type="RefSeq" id="WP_048702375.1">
    <property type="nucleotide sequence ID" value="NZ_CP012034.1"/>
</dbReference>
<dbReference type="STRING" id="1007676.ABM34_00215"/>
<dbReference type="PANTHER" id="PTHR41328:SF2">
    <property type="entry name" value="TERMINASE SMALL SUBUNIT"/>
    <property type="match status" value="1"/>
</dbReference>
<dbReference type="EMBL" id="CP012034">
    <property type="protein sequence ID" value="AKP68340.1"/>
    <property type="molecule type" value="Genomic_DNA"/>
</dbReference>
<dbReference type="InterPro" id="IPR052404">
    <property type="entry name" value="SPP1-like_terminase"/>
</dbReference>
<evidence type="ECO:0000256" key="2">
    <source>
        <dbReference type="ARBA" id="ARBA00023219"/>
    </source>
</evidence>
<evidence type="ECO:0000313" key="5">
    <source>
        <dbReference type="Proteomes" id="UP000036106"/>
    </source>
</evidence>
<keyword evidence="2" id="KW-0231">Viral genome packaging</keyword>
<reference evidence="5" key="2">
    <citation type="submission" date="2015-07" db="EMBL/GenBank/DDBJ databases">
        <title>Lactobacillus ginsenosidimutans/EMML 3141/ whole genome sequencing.</title>
        <authorList>
            <person name="Kim M.K."/>
            <person name="Im W.-T."/>
            <person name="Srinivasan S."/>
            <person name="Lee J.-J."/>
        </authorList>
    </citation>
    <scope>NUCLEOTIDE SEQUENCE [LARGE SCALE GENOMIC DNA]</scope>
    <source>
        <strain evidence="5">EMML 3041</strain>
    </source>
</reference>
<dbReference type="AlphaFoldDB" id="A0A0H4QDW0"/>
<keyword evidence="5" id="KW-1185">Reference proteome</keyword>
<proteinExistence type="predicted"/>
<dbReference type="Pfam" id="PF03592">
    <property type="entry name" value="Terminase_2"/>
    <property type="match status" value="1"/>
</dbReference>
<dbReference type="KEGG" id="lgn:ABM34_00215"/>
<dbReference type="PATRIC" id="fig|1007676.4.peg.2604"/>
<evidence type="ECO:0008006" key="6">
    <source>
        <dbReference type="Google" id="ProtNLM"/>
    </source>
</evidence>